<dbReference type="SUPFAM" id="SSF50729">
    <property type="entry name" value="PH domain-like"/>
    <property type="match status" value="4"/>
</dbReference>
<dbReference type="InterPro" id="IPR038508">
    <property type="entry name" value="ArfGAP_dom_sf"/>
</dbReference>
<feature type="domain" description="PH" evidence="7">
    <location>
        <begin position="440"/>
        <end position="532"/>
    </location>
</feature>
<dbReference type="Gene3D" id="1.10.220.150">
    <property type="entry name" value="Arf GTPase activating protein"/>
    <property type="match status" value="1"/>
</dbReference>
<feature type="domain" description="Arf-GAP" evidence="9">
    <location>
        <begin position="529"/>
        <end position="664"/>
    </location>
</feature>
<evidence type="ECO:0000256" key="3">
    <source>
        <dbReference type="ARBA" id="ARBA00022490"/>
    </source>
</evidence>
<dbReference type="PANTHER" id="PTHR45899">
    <property type="entry name" value="RHO GTPASE ACTIVATING PROTEIN AT 15B, ISOFORM C"/>
    <property type="match status" value="1"/>
</dbReference>
<evidence type="ECO:0000259" key="7">
    <source>
        <dbReference type="PROSITE" id="PS50003"/>
    </source>
</evidence>
<reference evidence="11" key="2">
    <citation type="submission" date="2025-08" db="UniProtKB">
        <authorList>
            <consortium name="Ensembl"/>
        </authorList>
    </citation>
    <scope>IDENTIFICATION</scope>
</reference>
<dbReference type="SMART" id="SM00105">
    <property type="entry name" value="ArfGap"/>
    <property type="match status" value="1"/>
</dbReference>
<name>A0A452IHQ9_9SAUR</name>
<dbReference type="SUPFAM" id="SSF47769">
    <property type="entry name" value="SAM/Pointed domain"/>
    <property type="match status" value="1"/>
</dbReference>
<dbReference type="PRINTS" id="PR00405">
    <property type="entry name" value="REVINTRACTNG"/>
</dbReference>
<evidence type="ECO:0000313" key="11">
    <source>
        <dbReference type="Ensembl" id="ENSGAGP00000027416.1"/>
    </source>
</evidence>
<dbReference type="Pfam" id="PF07647">
    <property type="entry name" value="SAM_2"/>
    <property type="match status" value="1"/>
</dbReference>
<dbReference type="Pfam" id="PF00169">
    <property type="entry name" value="PH"/>
    <property type="match status" value="3"/>
</dbReference>
<feature type="domain" description="Rho-GAP" evidence="10">
    <location>
        <begin position="969"/>
        <end position="1150"/>
    </location>
</feature>
<evidence type="ECO:0000256" key="2">
    <source>
        <dbReference type="ARBA" id="ARBA00022468"/>
    </source>
</evidence>
<dbReference type="CDD" id="cd13254">
    <property type="entry name" value="PH2_ARAP"/>
    <property type="match status" value="1"/>
</dbReference>
<evidence type="ECO:0000256" key="4">
    <source>
        <dbReference type="ARBA" id="ARBA00022553"/>
    </source>
</evidence>
<dbReference type="SMART" id="SM00233">
    <property type="entry name" value="PH"/>
    <property type="match status" value="4"/>
</dbReference>
<evidence type="ECO:0000313" key="12">
    <source>
        <dbReference type="Proteomes" id="UP000291020"/>
    </source>
</evidence>
<evidence type="ECO:0000256" key="6">
    <source>
        <dbReference type="PROSITE-ProRule" id="PRU00288"/>
    </source>
</evidence>
<sequence length="1189" mass="135977">MSFRDRNVDIKEFLANINLVQYLPYFKEAGYTTLSDCIGINNNVLQQIGISPTGHRKRILKQLEITFSKMQEKSVSSENLKHKDLEELGESHSLYAVSLSGNIEKSTNFQNIPNMDVALEKSKAQQGNLHFDNHSALYVEDPSFQSSFVDSSETKSSENEHLTFSEVDISPNVLPDSPFFEFKGEMVDNDLYGPCKQSCMKVVPRTTRSFMLRHRPVPEIPGSSKIAASPSKILLFSSSVFNIQKGKASSEDHVKNELISQEDTFMFPEQLASETEYTTVEECSPYLRTKNHKAQKYSSFPTKNRIYFLPFDDKQIITPNDSITPYACFYGSSVKKVKTGWLDKLSPQGKRMFQKRWVKFDGDSISYYNNDKEVYSKGIILLSAIVTIRVHGENKFEVVTPQRTFVFRVEKEDERIDWINTMLSALKSQSNTPQTRAAVTPEKSGYLELKGYKAKIFTLLLGNNVWLCKSEQDFKTGFGITIIPMNVANVKQVDRTAKQSFEIITPYKSFSFTAESEGEKQEWIESLQQSIAETLSDYEVAEKIWFNESNRSCADCKAPDPDWASINLCVVICKKCAGQHRSLGPRDSKVRSLKMDASIWSNELIELFIVIGNKRANSFWAGKLQPEEELHMDSPLEKRITFITQKYKEGRFRKTLMGYKTKEELNKALCATVVKQDVLETMTLLFSGADVMCATGDPVYSTPYLLAKKAGQRLQMEFLYHNKFSDFPNYDTDFESGFSQDASHSTFLCEFLYKVSYNAAKLFTDRKLKEDCNKRWCTLESGFLSYYENDKTTTPNGMIDISEVICLVVHKEDSFLNTGAIFTFEIYLLSERVFLFGAETAHSQRKWTWAIAKHFVPFVAECLLKRDCDLIGQLYYKDCHNLDQWRKGWFAIDKSSLHFCLEMENAQEDSIHLRRLQELTISSVIQNGEKIDVLLLVEKGRTLYIHGHTKLNFTVWHTAIEKAASTDGNALQDQQLSKNDVPIIVNSCIAFVTQYGLGSKHIYSKNGDPSHVSELLESFKKDARSVKLRAGTHQLEDVTDVLKCFLSQIDDALLTKELYPFWISALDIQNEKERVTKYGTFIQSLPPVNRATLAALTEHLYRVHKCSEINYMNPHNLAMVFSSFLFQTKGHTSEEVNVIEDLIKNYIQLFDVSILHNVSSLEQYQEQWSILNGFILLQTGYINVQKSII</sequence>
<dbReference type="SMART" id="SM00454">
    <property type="entry name" value="SAM"/>
    <property type="match status" value="1"/>
</dbReference>
<dbReference type="SUPFAM" id="SSF57863">
    <property type="entry name" value="ArfGap/RecO-like zinc finger"/>
    <property type="match status" value="1"/>
</dbReference>
<keyword evidence="12" id="KW-1185">Reference proteome</keyword>
<keyword evidence="2" id="KW-0343">GTPase activation</keyword>
<reference evidence="11" key="3">
    <citation type="submission" date="2025-09" db="UniProtKB">
        <authorList>
            <consortium name="Ensembl"/>
        </authorList>
    </citation>
    <scope>IDENTIFICATION</scope>
</reference>
<keyword evidence="6" id="KW-0862">Zinc</keyword>
<evidence type="ECO:0000256" key="1">
    <source>
        <dbReference type="ARBA" id="ARBA00004496"/>
    </source>
</evidence>
<dbReference type="FunFam" id="1.10.220.150:FF:000006">
    <property type="entry name" value="arf-GAP with Rho-GAP domain, ANK repeat and PH domain-containing protein 3"/>
    <property type="match status" value="1"/>
</dbReference>
<feature type="domain" description="SAM" evidence="8">
    <location>
        <begin position="9"/>
        <end position="69"/>
    </location>
</feature>
<keyword evidence="6" id="KW-0479">Metal-binding</keyword>
<dbReference type="InterPro" id="IPR001164">
    <property type="entry name" value="ArfGAP_dom"/>
</dbReference>
<dbReference type="InterPro" id="IPR001849">
    <property type="entry name" value="PH_domain"/>
</dbReference>
<dbReference type="InterPro" id="IPR037858">
    <property type="entry name" value="RhoGAP_ARAP"/>
</dbReference>
<dbReference type="CDD" id="cd13253">
    <property type="entry name" value="PH1_ARAP"/>
    <property type="match status" value="1"/>
</dbReference>
<dbReference type="CDD" id="cd04385">
    <property type="entry name" value="RhoGAP_ARAP"/>
    <property type="match status" value="1"/>
</dbReference>
<dbReference type="InterPro" id="IPR013761">
    <property type="entry name" value="SAM/pointed_sf"/>
</dbReference>
<dbReference type="Gene3D" id="2.30.29.30">
    <property type="entry name" value="Pleckstrin-homology domain (PH domain)/Phosphotyrosine-binding domain (PTB)"/>
    <property type="match status" value="4"/>
</dbReference>
<dbReference type="GO" id="GO:0005096">
    <property type="term" value="F:GTPase activator activity"/>
    <property type="evidence" value="ECO:0007669"/>
    <property type="project" value="UniProtKB-KW"/>
</dbReference>
<keyword evidence="6" id="KW-0863">Zinc-finger</keyword>
<dbReference type="PROSITE" id="PS50115">
    <property type="entry name" value="ARFGAP"/>
    <property type="match status" value="1"/>
</dbReference>
<dbReference type="GO" id="GO:0005547">
    <property type="term" value="F:phosphatidylinositol-3,4,5-trisphosphate binding"/>
    <property type="evidence" value="ECO:0007669"/>
    <property type="project" value="InterPro"/>
</dbReference>
<dbReference type="SUPFAM" id="SSF48350">
    <property type="entry name" value="GTPase activation domain, GAP"/>
    <property type="match status" value="1"/>
</dbReference>
<feature type="domain" description="PH" evidence="7">
    <location>
        <begin position="335"/>
        <end position="427"/>
    </location>
</feature>
<dbReference type="CDD" id="cd08856">
    <property type="entry name" value="ArfGap_ARAP2"/>
    <property type="match status" value="1"/>
</dbReference>
<keyword evidence="4" id="KW-0597">Phosphoprotein</keyword>
<reference evidence="12" key="1">
    <citation type="journal article" date="2017" name="PLoS ONE">
        <title>The Agassiz's desert tortoise genome provides a resource for the conservation of a threatened species.</title>
        <authorList>
            <person name="Tollis M."/>
            <person name="DeNardo D.F."/>
            <person name="Cornelius J.A."/>
            <person name="Dolby G.A."/>
            <person name="Edwards T."/>
            <person name="Henen B.T."/>
            <person name="Karl A.E."/>
            <person name="Murphy R.W."/>
            <person name="Kusumi K."/>
        </authorList>
    </citation>
    <scope>NUCLEOTIDE SEQUENCE [LARGE SCALE GENOMIC DNA]</scope>
</reference>
<dbReference type="Gene3D" id="1.10.555.10">
    <property type="entry name" value="Rho GTPase activation protein"/>
    <property type="match status" value="1"/>
</dbReference>
<comment type="subcellular location">
    <subcellularLocation>
        <location evidence="1">Cytoplasm</location>
    </subcellularLocation>
</comment>
<dbReference type="InterPro" id="IPR000198">
    <property type="entry name" value="RhoGAP_dom"/>
</dbReference>
<feature type="domain" description="PH" evidence="7">
    <location>
        <begin position="773"/>
        <end position="856"/>
    </location>
</feature>
<dbReference type="SMART" id="SM00324">
    <property type="entry name" value="RhoGAP"/>
    <property type="match status" value="1"/>
</dbReference>
<dbReference type="InterPro" id="IPR037278">
    <property type="entry name" value="ARFGAP/RecO"/>
</dbReference>
<dbReference type="GO" id="GO:0005737">
    <property type="term" value="C:cytoplasm"/>
    <property type="evidence" value="ECO:0007669"/>
    <property type="project" value="UniProtKB-SubCell"/>
</dbReference>
<feature type="domain" description="PH" evidence="7">
    <location>
        <begin position="867"/>
        <end position="965"/>
    </location>
</feature>
<dbReference type="PROSITE" id="PS50003">
    <property type="entry name" value="PH_DOMAIN"/>
    <property type="match status" value="4"/>
</dbReference>
<dbReference type="InterPro" id="IPR001660">
    <property type="entry name" value="SAM"/>
</dbReference>
<keyword evidence="3" id="KW-0963">Cytoplasm</keyword>
<proteinExistence type="predicted"/>
<dbReference type="PROSITE" id="PS50238">
    <property type="entry name" value="RHOGAP"/>
    <property type="match status" value="1"/>
</dbReference>
<organism evidence="11 12">
    <name type="scientific">Gopherus agassizii</name>
    <name type="common">Agassiz's desert tortoise</name>
    <dbReference type="NCBI Taxonomy" id="38772"/>
    <lineage>
        <taxon>Eukaryota</taxon>
        <taxon>Metazoa</taxon>
        <taxon>Chordata</taxon>
        <taxon>Craniata</taxon>
        <taxon>Vertebrata</taxon>
        <taxon>Euteleostomi</taxon>
        <taxon>Archelosauria</taxon>
        <taxon>Testudinata</taxon>
        <taxon>Testudines</taxon>
        <taxon>Cryptodira</taxon>
        <taxon>Durocryptodira</taxon>
        <taxon>Testudinoidea</taxon>
        <taxon>Testudinidae</taxon>
        <taxon>Gopherus</taxon>
    </lineage>
</organism>
<evidence type="ECO:0000256" key="5">
    <source>
        <dbReference type="ARBA" id="ARBA00022737"/>
    </source>
</evidence>
<dbReference type="CDD" id="cd09490">
    <property type="entry name" value="SAM_Arap1_2_3"/>
    <property type="match status" value="1"/>
</dbReference>
<evidence type="ECO:0000259" key="9">
    <source>
        <dbReference type="PROSITE" id="PS50115"/>
    </source>
</evidence>
<dbReference type="AlphaFoldDB" id="A0A452IHQ9"/>
<dbReference type="PROSITE" id="PS50105">
    <property type="entry name" value="SAM_DOMAIN"/>
    <property type="match status" value="1"/>
</dbReference>
<dbReference type="GO" id="GO:0008270">
    <property type="term" value="F:zinc ion binding"/>
    <property type="evidence" value="ECO:0007669"/>
    <property type="project" value="UniProtKB-KW"/>
</dbReference>
<dbReference type="Pfam" id="PF01412">
    <property type="entry name" value="ArfGap"/>
    <property type="match status" value="1"/>
</dbReference>
<dbReference type="Pfam" id="PF00620">
    <property type="entry name" value="RhoGAP"/>
    <property type="match status" value="1"/>
</dbReference>
<evidence type="ECO:0000259" key="10">
    <source>
        <dbReference type="PROSITE" id="PS50238"/>
    </source>
</evidence>
<dbReference type="Ensembl" id="ENSGAGT00000031146.1">
    <property type="protein sequence ID" value="ENSGAGP00000027416.1"/>
    <property type="gene ID" value="ENSGAGG00000019908.1"/>
</dbReference>
<dbReference type="InterPro" id="IPR052227">
    <property type="entry name" value="Arf-Rho-GAP_ANK-PH_domain"/>
</dbReference>
<keyword evidence="5" id="KW-0677">Repeat</keyword>
<protein>
    <submittedName>
        <fullName evidence="11">Uncharacterized protein</fullName>
    </submittedName>
</protein>
<evidence type="ECO:0000259" key="8">
    <source>
        <dbReference type="PROSITE" id="PS50105"/>
    </source>
</evidence>
<dbReference type="GO" id="GO:0007165">
    <property type="term" value="P:signal transduction"/>
    <property type="evidence" value="ECO:0007669"/>
    <property type="project" value="InterPro"/>
</dbReference>
<dbReference type="InterPro" id="IPR011993">
    <property type="entry name" value="PH-like_dom_sf"/>
</dbReference>
<dbReference type="InterPro" id="IPR008936">
    <property type="entry name" value="Rho_GTPase_activation_prot"/>
</dbReference>
<dbReference type="Proteomes" id="UP000291020">
    <property type="component" value="Unassembled WGS sequence"/>
</dbReference>
<dbReference type="Gene3D" id="1.10.150.50">
    <property type="entry name" value="Transcription Factor, Ets-1"/>
    <property type="match status" value="1"/>
</dbReference>
<dbReference type="PANTHER" id="PTHR45899:SF1">
    <property type="entry name" value="ARF-GAP WITH RHO-GAP DOMAIN, ANK REPEAT AND PH DOMAIN-CONTAINING PROTEIN 2"/>
    <property type="match status" value="1"/>
</dbReference>
<accession>A0A452IHQ9</accession>